<dbReference type="eggNOG" id="arCOG00723">
    <property type="taxonomic scope" value="Archaea"/>
</dbReference>
<gene>
    <name evidence="1" type="ORF">P186_2124</name>
</gene>
<reference evidence="1 2" key="1">
    <citation type="journal article" date="2012" name="J. Bacteriol.">
        <title>Complete genome sequence of strain 1860, a crenarchaeon of the genus pyrobaculum able to grow with various electron acceptors.</title>
        <authorList>
            <person name="Mardanov A.V."/>
            <person name="Gumerov V.M."/>
            <person name="Slobodkina G.B."/>
            <person name="Beletsky A.V."/>
            <person name="Bonch-Osmolovskaya E.A."/>
            <person name="Ravin N.V."/>
            <person name="Skryabin K.G."/>
        </authorList>
    </citation>
    <scope>NUCLEOTIDE SEQUENCE [LARGE SCALE GENOMIC DNA]</scope>
    <source>
        <strain evidence="1 2">1860</strain>
    </source>
</reference>
<sequence length="355" mass="40099">MYWQYMAVYTIGYSGFSPEEFLHTLAKFGVEAVVDVRRYPRSKTAFYTASVLREELGRVGVEYLWFGELGALGVRGPRAGCVDSATFDMYVWRLYHYAPAILQLDELARLSERRVVALVCREEDWRSCHRQFIADYLARRGFPVLHIRRRGTEGHVKTKCAEVFDPPPVDVVRRVYEDFRHLCSAGPVYLFGGALEGSAADVDVVVYGLGEGLPRGYDAQFIPAPREDLFHFHVTYNGVLICGKPIKISFERSLANELGETEERVRAFLHSGDPVLVCKAAKQLAFAVAAVLCGPRTSTWRRVKQCLEGHGLELPQAFKNCLTPPPPEVLKLHRSFVEKIAEVLRGFRASEPRGR</sequence>
<dbReference type="BioCyc" id="PSP1104324:GJSN-2074-MONOMER"/>
<organism evidence="1 2">
    <name type="scientific">Pyrobaculum ferrireducens</name>
    <dbReference type="NCBI Taxonomy" id="1104324"/>
    <lineage>
        <taxon>Archaea</taxon>
        <taxon>Thermoproteota</taxon>
        <taxon>Thermoprotei</taxon>
        <taxon>Thermoproteales</taxon>
        <taxon>Thermoproteaceae</taxon>
        <taxon>Pyrobaculum</taxon>
    </lineage>
</organism>
<dbReference type="Pfam" id="PF04343">
    <property type="entry name" value="DUF488"/>
    <property type="match status" value="1"/>
</dbReference>
<accession>G7VAT8</accession>
<dbReference type="EMBL" id="CP003098">
    <property type="protein sequence ID" value="AET33516.1"/>
    <property type="molecule type" value="Genomic_DNA"/>
</dbReference>
<dbReference type="AlphaFoldDB" id="G7VAT8"/>
<protein>
    <recommendedName>
        <fullName evidence="3">DUF488 domain-containing protein</fullName>
    </recommendedName>
</protein>
<evidence type="ECO:0008006" key="3">
    <source>
        <dbReference type="Google" id="ProtNLM"/>
    </source>
</evidence>
<dbReference type="PANTHER" id="PTHR39337">
    <property type="entry name" value="BLR5642 PROTEIN"/>
    <property type="match status" value="1"/>
</dbReference>
<name>G7VAT8_9CREN</name>
<dbReference type="Proteomes" id="UP000005867">
    <property type="component" value="Chromosome"/>
</dbReference>
<dbReference type="KEGG" id="pyr:P186_2124"/>
<dbReference type="PANTHER" id="PTHR39337:SF1">
    <property type="entry name" value="BLR5642 PROTEIN"/>
    <property type="match status" value="1"/>
</dbReference>
<dbReference type="STRING" id="1104324.P186_2124"/>
<proteinExistence type="predicted"/>
<evidence type="ECO:0000313" key="2">
    <source>
        <dbReference type="Proteomes" id="UP000005867"/>
    </source>
</evidence>
<dbReference type="HOGENOM" id="CLU_779918_0_0_2"/>
<evidence type="ECO:0000313" key="1">
    <source>
        <dbReference type="EMBL" id="AET33516.1"/>
    </source>
</evidence>
<keyword evidence="2" id="KW-1185">Reference proteome</keyword>
<dbReference type="InterPro" id="IPR007438">
    <property type="entry name" value="DUF488"/>
</dbReference>